<evidence type="ECO:0000313" key="2">
    <source>
        <dbReference type="EMBL" id="KAJ4410898.1"/>
    </source>
</evidence>
<comment type="caution">
    <text evidence="2">The sequence shown here is derived from an EMBL/GenBank/DDBJ whole genome shotgun (WGS) entry which is preliminary data.</text>
</comment>
<dbReference type="Proteomes" id="UP001140510">
    <property type="component" value="Unassembled WGS sequence"/>
</dbReference>
<feature type="compositionally biased region" description="Low complexity" evidence="1">
    <location>
        <begin position="16"/>
        <end position="29"/>
    </location>
</feature>
<name>A0A9W9DC25_9PLEO</name>
<feature type="compositionally biased region" description="Basic and acidic residues" evidence="1">
    <location>
        <begin position="30"/>
        <end position="39"/>
    </location>
</feature>
<reference evidence="2" key="1">
    <citation type="submission" date="2022-10" db="EMBL/GenBank/DDBJ databases">
        <title>Tapping the CABI collections for fungal endophytes: first genome assemblies for Collariella, Neodidymelliopsis, Ascochyta clinopodiicola, Didymella pomorum, Didymosphaeria variabile, Neocosmospora piperis and Neocucurbitaria cava.</title>
        <authorList>
            <person name="Hill R."/>
        </authorList>
    </citation>
    <scope>NUCLEOTIDE SEQUENCE</scope>
    <source>
        <strain evidence="2">IMI 355091</strain>
    </source>
</reference>
<evidence type="ECO:0000313" key="3">
    <source>
        <dbReference type="Proteomes" id="UP001140510"/>
    </source>
</evidence>
<dbReference type="AlphaFoldDB" id="A0A9W9DC25"/>
<feature type="compositionally biased region" description="Basic and acidic residues" evidence="1">
    <location>
        <begin position="87"/>
        <end position="104"/>
    </location>
</feature>
<feature type="compositionally biased region" description="Polar residues" evidence="1">
    <location>
        <begin position="41"/>
        <end position="56"/>
    </location>
</feature>
<proteinExistence type="predicted"/>
<gene>
    <name evidence="2" type="ORF">N0V91_001827</name>
</gene>
<feature type="region of interest" description="Disordered" evidence="1">
    <location>
        <begin position="15"/>
        <end position="110"/>
    </location>
</feature>
<accession>A0A9W9DC25</accession>
<dbReference type="EMBL" id="JAPEVA010000007">
    <property type="protein sequence ID" value="KAJ4410898.1"/>
    <property type="molecule type" value="Genomic_DNA"/>
</dbReference>
<feature type="compositionally biased region" description="Polar residues" evidence="1">
    <location>
        <begin position="71"/>
        <end position="81"/>
    </location>
</feature>
<evidence type="ECO:0000256" key="1">
    <source>
        <dbReference type="SAM" id="MobiDB-lite"/>
    </source>
</evidence>
<organism evidence="2 3">
    <name type="scientific">Didymella pomorum</name>
    <dbReference type="NCBI Taxonomy" id="749634"/>
    <lineage>
        <taxon>Eukaryota</taxon>
        <taxon>Fungi</taxon>
        <taxon>Dikarya</taxon>
        <taxon>Ascomycota</taxon>
        <taxon>Pezizomycotina</taxon>
        <taxon>Dothideomycetes</taxon>
        <taxon>Pleosporomycetidae</taxon>
        <taxon>Pleosporales</taxon>
        <taxon>Pleosporineae</taxon>
        <taxon>Didymellaceae</taxon>
        <taxon>Didymella</taxon>
    </lineage>
</organism>
<protein>
    <submittedName>
        <fullName evidence="2">Uncharacterized protein</fullName>
    </submittedName>
</protein>
<dbReference type="OrthoDB" id="3788028at2759"/>
<feature type="compositionally biased region" description="Basic and acidic residues" evidence="1">
    <location>
        <begin position="57"/>
        <end position="69"/>
    </location>
</feature>
<sequence>MSFLTRPIARTARIAPTTSLRTLTTSRPLLEQELKRGPKMDSNTQDASKNSQSSASTDEHKSGADHPAKQPDQQAQPTRSTGIGGGEEVKGGKEGRDEISEAGKKNLAGQ</sequence>
<keyword evidence="3" id="KW-1185">Reference proteome</keyword>